<accession>A0A1N7IWX6</accession>
<dbReference type="InterPro" id="IPR013785">
    <property type="entry name" value="Aldolase_TIM"/>
</dbReference>
<dbReference type="AlphaFoldDB" id="A0A1N7IWX6"/>
<dbReference type="InterPro" id="IPR008589">
    <property type="entry name" value="MupG"/>
</dbReference>
<dbReference type="SUPFAM" id="SSF50891">
    <property type="entry name" value="Cyclophilin-like"/>
    <property type="match status" value="1"/>
</dbReference>
<feature type="domain" description="6-phospho-N-acetylmuramidase N-terminal" evidence="2">
    <location>
        <begin position="2"/>
        <end position="234"/>
    </location>
</feature>
<proteinExistence type="predicted"/>
<keyword evidence="4" id="KW-1185">Reference proteome</keyword>
<dbReference type="SUPFAM" id="SSF51445">
    <property type="entry name" value="(Trans)glycosidases"/>
    <property type="match status" value="1"/>
</dbReference>
<dbReference type="PANTHER" id="PTHR38435:SF2">
    <property type="entry name" value="DUF871 DOMAIN-CONTAINING PROTEIN"/>
    <property type="match status" value="1"/>
</dbReference>
<dbReference type="InterPro" id="IPR043894">
    <property type="entry name" value="MupG_C"/>
</dbReference>
<dbReference type="OrthoDB" id="5809921at2"/>
<organism evidence="3 4">
    <name type="scientific">Kroppenstedtia eburnea</name>
    <dbReference type="NCBI Taxonomy" id="714067"/>
    <lineage>
        <taxon>Bacteria</taxon>
        <taxon>Bacillati</taxon>
        <taxon>Bacillota</taxon>
        <taxon>Bacilli</taxon>
        <taxon>Bacillales</taxon>
        <taxon>Thermoactinomycetaceae</taxon>
        <taxon>Kroppenstedtia</taxon>
    </lineage>
</organism>
<evidence type="ECO:0000259" key="2">
    <source>
        <dbReference type="Pfam" id="PF19200"/>
    </source>
</evidence>
<protein>
    <recommendedName>
        <fullName evidence="5">Outer surface protein</fullName>
    </recommendedName>
</protein>
<dbReference type="Pfam" id="PF05913">
    <property type="entry name" value="MupG_C"/>
    <property type="match status" value="1"/>
</dbReference>
<evidence type="ECO:0000313" key="3">
    <source>
        <dbReference type="EMBL" id="SIS41603.1"/>
    </source>
</evidence>
<dbReference type="InterPro" id="IPR017853">
    <property type="entry name" value="GH"/>
</dbReference>
<evidence type="ECO:0008006" key="5">
    <source>
        <dbReference type="Google" id="ProtNLM"/>
    </source>
</evidence>
<evidence type="ECO:0000259" key="1">
    <source>
        <dbReference type="Pfam" id="PF05913"/>
    </source>
</evidence>
<dbReference type="Gene3D" id="2.40.100.10">
    <property type="entry name" value="Cyclophilin-like"/>
    <property type="match status" value="1"/>
</dbReference>
<reference evidence="4" key="1">
    <citation type="submission" date="2017-01" db="EMBL/GenBank/DDBJ databases">
        <authorList>
            <person name="Varghese N."/>
            <person name="Submissions S."/>
        </authorList>
    </citation>
    <scope>NUCLEOTIDE SEQUENCE [LARGE SCALE GENOMIC DNA]</scope>
    <source>
        <strain evidence="4">DSM 45196</strain>
    </source>
</reference>
<evidence type="ECO:0000313" key="4">
    <source>
        <dbReference type="Proteomes" id="UP000186795"/>
    </source>
</evidence>
<dbReference type="InterPro" id="IPR043797">
    <property type="entry name" value="MupG_N"/>
</dbReference>
<gene>
    <name evidence="3" type="ORF">SAMN05421790_101452</name>
</gene>
<name>A0A1N7IWX6_9BACL</name>
<dbReference type="PANTHER" id="PTHR38435">
    <property type="match status" value="1"/>
</dbReference>
<dbReference type="Proteomes" id="UP000186795">
    <property type="component" value="Unassembled WGS sequence"/>
</dbReference>
<dbReference type="Pfam" id="PF19200">
    <property type="entry name" value="MupG_N"/>
    <property type="match status" value="1"/>
</dbReference>
<dbReference type="RefSeq" id="WP_009708817.1">
    <property type="nucleotide sequence ID" value="NZ_CP048103.1"/>
</dbReference>
<dbReference type="EMBL" id="FTOD01000001">
    <property type="protein sequence ID" value="SIS41603.1"/>
    <property type="molecule type" value="Genomic_DNA"/>
</dbReference>
<dbReference type="InterPro" id="IPR029000">
    <property type="entry name" value="Cyclophilin-like_dom_sf"/>
</dbReference>
<sequence length="359" mass="40473">MLGISIYLGNQSITDQKAYIQNMNRNGFQTIFTSLHIPEDHSTLYKEQLIQLGRIASALDMELMADISPASLKTLGLSWCDADVPDILLAWGLTGLRIDYGVDEKRVAALSHKLKIALNASTLTKEELENLKRHGLNLANTEVWHNFYPRPETGLGQSHFVTRNKWLKEEGLSVVAFVPGDKSLRGPLFAKLPTLEKHRGLSPFAAFLEMKEMGLVDKVVIGDVRISESSVDQFVSYQQDEILLRARRSEKAINQQIEKAGGLHTNRADHARDVIRSVESRGYAAVGHPSIQPQNCVARPVGTITMDNENYLRYQGEIQITLTDLDADERVNVLGRVLPQDRPLLPWIRSNRKFRIKWV</sequence>
<dbReference type="Gene3D" id="3.20.20.70">
    <property type="entry name" value="Aldolase class I"/>
    <property type="match status" value="1"/>
</dbReference>
<feature type="domain" description="6-phospho-N-acetylmuramidase C-terminal" evidence="1">
    <location>
        <begin position="253"/>
        <end position="357"/>
    </location>
</feature>